<dbReference type="Proteomes" id="UP001597205">
    <property type="component" value="Unassembled WGS sequence"/>
</dbReference>
<dbReference type="PANTHER" id="PTHR46401">
    <property type="entry name" value="GLYCOSYLTRANSFERASE WBBK-RELATED"/>
    <property type="match status" value="1"/>
</dbReference>
<dbReference type="InterPro" id="IPR001296">
    <property type="entry name" value="Glyco_trans_1"/>
</dbReference>
<evidence type="ECO:0000313" key="4">
    <source>
        <dbReference type="Proteomes" id="UP001597205"/>
    </source>
</evidence>
<comment type="caution">
    <text evidence="3">The sequence shown here is derived from an EMBL/GenBank/DDBJ whole genome shotgun (WGS) entry which is preliminary data.</text>
</comment>
<dbReference type="RefSeq" id="WP_380894689.1">
    <property type="nucleotide sequence ID" value="NZ_JBHTKY010000002.1"/>
</dbReference>
<keyword evidence="1 3" id="KW-0808">Transferase</keyword>
<organism evidence="3 4">
    <name type="scientific">Sphingobacterium daejeonense</name>
    <dbReference type="NCBI Taxonomy" id="371142"/>
    <lineage>
        <taxon>Bacteria</taxon>
        <taxon>Pseudomonadati</taxon>
        <taxon>Bacteroidota</taxon>
        <taxon>Sphingobacteriia</taxon>
        <taxon>Sphingobacteriales</taxon>
        <taxon>Sphingobacteriaceae</taxon>
        <taxon>Sphingobacterium</taxon>
    </lineage>
</organism>
<evidence type="ECO:0000259" key="2">
    <source>
        <dbReference type="Pfam" id="PF00534"/>
    </source>
</evidence>
<sequence>MEKICFLVCQYGKEVNGGAEYHCRMLAERLVDDYDVDVLTSKTINYSTFEPYYTNEKESLNGVNILRFDCEPYNADVHQNWRKKTKFSRKIRRNLYRLGILETLSNIIPKWDLGIENEEKLMKSHGFYSTSLLSYLESHQKDYKAIICFTYLYPHTVFGSRVAPNKTILIPTVHNDSDIFRSIQTHVFTEVKHIGFNTIEERDFSYKIFGNKMSNNSIIAVGVETDTEHEIPFQQLKEKFHLSENYIHYFGRVCVSKMEKLIPWFINYKSKYPSDLKLVLTGRLFQEKIVHPDIIYTGFVTDEEKIGLIKNSRLIINPSKNESLSLLLLEAMNLGKTVLVNAKSDVMKAHAIRSDFAAEYYTNETDFQNKIQKYISHPNLIALNKSKAMAYVEENYNWQLIINRLKNLISSI</sequence>
<name>A0ABW3RHC2_9SPHI</name>
<keyword evidence="4" id="KW-1185">Reference proteome</keyword>
<dbReference type="GO" id="GO:0016757">
    <property type="term" value="F:glycosyltransferase activity"/>
    <property type="evidence" value="ECO:0007669"/>
    <property type="project" value="UniProtKB-KW"/>
</dbReference>
<protein>
    <submittedName>
        <fullName evidence="3">Glycosyltransferase</fullName>
        <ecNumber evidence="3">2.4.-.-</ecNumber>
    </submittedName>
</protein>
<dbReference type="EC" id="2.4.-.-" evidence="3"/>
<accession>A0ABW3RHC2</accession>
<dbReference type="SUPFAM" id="SSF53756">
    <property type="entry name" value="UDP-Glycosyltransferase/glycogen phosphorylase"/>
    <property type="match status" value="1"/>
</dbReference>
<dbReference type="Gene3D" id="3.40.50.2000">
    <property type="entry name" value="Glycogen Phosphorylase B"/>
    <property type="match status" value="2"/>
</dbReference>
<proteinExistence type="predicted"/>
<evidence type="ECO:0000313" key="3">
    <source>
        <dbReference type="EMBL" id="MFD1164585.1"/>
    </source>
</evidence>
<evidence type="ECO:0000256" key="1">
    <source>
        <dbReference type="ARBA" id="ARBA00022679"/>
    </source>
</evidence>
<reference evidence="4" key="1">
    <citation type="journal article" date="2019" name="Int. J. Syst. Evol. Microbiol.">
        <title>The Global Catalogue of Microorganisms (GCM) 10K type strain sequencing project: providing services to taxonomists for standard genome sequencing and annotation.</title>
        <authorList>
            <consortium name="The Broad Institute Genomics Platform"/>
            <consortium name="The Broad Institute Genome Sequencing Center for Infectious Disease"/>
            <person name="Wu L."/>
            <person name="Ma J."/>
        </authorList>
    </citation>
    <scope>NUCLEOTIDE SEQUENCE [LARGE SCALE GENOMIC DNA]</scope>
    <source>
        <strain evidence="4">CCUG 52468</strain>
    </source>
</reference>
<gene>
    <name evidence="3" type="ORF">ACFQ2C_03100</name>
</gene>
<keyword evidence="3" id="KW-0328">Glycosyltransferase</keyword>
<dbReference type="EMBL" id="JBHTKY010000002">
    <property type="protein sequence ID" value="MFD1164585.1"/>
    <property type="molecule type" value="Genomic_DNA"/>
</dbReference>
<dbReference type="PANTHER" id="PTHR46401:SF2">
    <property type="entry name" value="GLYCOSYLTRANSFERASE WBBK-RELATED"/>
    <property type="match status" value="1"/>
</dbReference>
<dbReference type="Pfam" id="PF00534">
    <property type="entry name" value="Glycos_transf_1"/>
    <property type="match status" value="1"/>
</dbReference>
<feature type="domain" description="Glycosyl transferase family 1" evidence="2">
    <location>
        <begin position="275"/>
        <end position="379"/>
    </location>
</feature>